<feature type="chain" id="PRO_5002881717" evidence="2">
    <location>
        <begin position="33"/>
        <end position="296"/>
    </location>
</feature>
<evidence type="ECO:0000256" key="1">
    <source>
        <dbReference type="ARBA" id="ARBA00022801"/>
    </source>
</evidence>
<accession>B9BIJ2</accession>
<dbReference type="Gene3D" id="3.40.50.1820">
    <property type="entry name" value="alpha/beta hydrolase"/>
    <property type="match status" value="1"/>
</dbReference>
<keyword evidence="1 4" id="KW-0378">Hydrolase</keyword>
<organism evidence="4 5">
    <name type="scientific">Burkholderia multivorans CGD2</name>
    <dbReference type="NCBI Taxonomy" id="513052"/>
    <lineage>
        <taxon>Bacteria</taxon>
        <taxon>Pseudomonadati</taxon>
        <taxon>Pseudomonadota</taxon>
        <taxon>Betaproteobacteria</taxon>
        <taxon>Burkholderiales</taxon>
        <taxon>Burkholderiaceae</taxon>
        <taxon>Burkholderia</taxon>
        <taxon>Burkholderia cepacia complex</taxon>
    </lineage>
</organism>
<gene>
    <name evidence="4" type="ORF">BURMUCGD2_4898</name>
</gene>
<reference evidence="4 5" key="1">
    <citation type="journal article" date="2012" name="J. Bacteriol.">
        <title>Draft Genome Sequence Determination for Cystic Fibrosis and Chronic Granulomatous Disease Burkholderia multivorans Isolates.</title>
        <authorList>
            <person name="Varga J.J."/>
            <person name="Losada L."/>
            <person name="Zelazny A.M."/>
            <person name="Brinkac L."/>
            <person name="Harkins D."/>
            <person name="Radune D."/>
            <person name="Hostetler J."/>
            <person name="Sampaio E.P."/>
            <person name="Ronning C.M."/>
            <person name="Nierman W.C."/>
            <person name="Greenberg D.E."/>
            <person name="Holland S.M."/>
            <person name="Goldberg J.B."/>
        </authorList>
    </citation>
    <scope>NUCLEOTIDE SEQUENCE [LARGE SCALE GENOMIC DNA]</scope>
    <source>
        <strain evidence="4 5">CGD2</strain>
    </source>
</reference>
<name>B9BIJ2_9BURK</name>
<dbReference type="AlphaFoldDB" id="B9BIJ2"/>
<dbReference type="InterPro" id="IPR002925">
    <property type="entry name" value="Dienelactn_hydro"/>
</dbReference>
<comment type="caution">
    <text evidence="4">The sequence shown here is derived from an EMBL/GenBank/DDBJ whole genome shotgun (WGS) entry which is preliminary data.</text>
</comment>
<evidence type="ECO:0000313" key="4">
    <source>
        <dbReference type="EMBL" id="EEE09525.1"/>
    </source>
</evidence>
<dbReference type="PANTHER" id="PTHR22946">
    <property type="entry name" value="DIENELACTONE HYDROLASE DOMAIN-CONTAINING PROTEIN-RELATED"/>
    <property type="match status" value="1"/>
</dbReference>
<dbReference type="Proteomes" id="UP000004535">
    <property type="component" value="Unassembled WGS sequence"/>
</dbReference>
<dbReference type="GO" id="GO:0052689">
    <property type="term" value="F:carboxylic ester hydrolase activity"/>
    <property type="evidence" value="ECO:0007669"/>
    <property type="project" value="UniProtKB-ARBA"/>
</dbReference>
<feature type="signal peptide" evidence="2">
    <location>
        <begin position="1"/>
        <end position="32"/>
    </location>
</feature>
<dbReference type="InterPro" id="IPR050261">
    <property type="entry name" value="FrsA_esterase"/>
</dbReference>
<dbReference type="InterPro" id="IPR029058">
    <property type="entry name" value="AB_hydrolase_fold"/>
</dbReference>
<dbReference type="SUPFAM" id="SSF53474">
    <property type="entry name" value="alpha/beta-Hydrolases"/>
    <property type="match status" value="1"/>
</dbReference>
<protein>
    <submittedName>
        <fullName evidence="4">Dienelactone hydrolase</fullName>
    </submittedName>
</protein>
<dbReference type="EMBL" id="ACFC01000001">
    <property type="protein sequence ID" value="EEE09525.1"/>
    <property type="molecule type" value="Genomic_DNA"/>
</dbReference>
<dbReference type="PANTHER" id="PTHR22946:SF9">
    <property type="entry name" value="POLYKETIDE TRANSFERASE AF380"/>
    <property type="match status" value="1"/>
</dbReference>
<dbReference type="Pfam" id="PF01738">
    <property type="entry name" value="DLH"/>
    <property type="match status" value="1"/>
</dbReference>
<evidence type="ECO:0000256" key="2">
    <source>
        <dbReference type="SAM" id="SignalP"/>
    </source>
</evidence>
<sequence>MPLWSDPIPPEFPMRKWLMLTMLGCACAAASAQTLVHFPSTDGPPATILDGYLFPAPGAGRHPALVFLHGCAGMFARSGRVTARERDWAARFNAAGVTVLEVDSFTPRHHGQMCSPASFDAAIYRARPFDAYGALRYLQSLETVMPDRIGVVGWSQGGGTVLSAIRASSTARPASLPDGDFRAAVAFYPARCSTKAQGAEWQSTVPLLVLIGEQDVWSPFAACKALFDSVAPGTDATFHAYPGAYHDFDWPDMPVHTVPAFTTRAGVVPIEGTDPAARADAQQRVLDYVGAHLLGN</sequence>
<evidence type="ECO:0000313" key="5">
    <source>
        <dbReference type="Proteomes" id="UP000004535"/>
    </source>
</evidence>
<evidence type="ECO:0000259" key="3">
    <source>
        <dbReference type="Pfam" id="PF01738"/>
    </source>
</evidence>
<keyword evidence="2" id="KW-0732">Signal</keyword>
<feature type="domain" description="Dienelactone hydrolase" evidence="3">
    <location>
        <begin position="133"/>
        <end position="292"/>
    </location>
</feature>
<proteinExistence type="predicted"/>